<reference evidence="4" key="1">
    <citation type="journal article" date="2020" name="bioRxiv">
        <title>A rank-normalized archaeal taxonomy based on genome phylogeny resolves widespread incomplete and uneven classifications.</title>
        <authorList>
            <person name="Rinke C."/>
            <person name="Chuvochina M."/>
            <person name="Mussig A.J."/>
            <person name="Chaumeil P.-A."/>
            <person name="Waite D.W."/>
            <person name="Whitman W.B."/>
            <person name="Parks D.H."/>
            <person name="Hugenholtz P."/>
        </authorList>
    </citation>
    <scope>NUCLEOTIDE SEQUENCE [LARGE SCALE GENOMIC DNA]</scope>
</reference>
<organism evidence="3 4">
    <name type="scientific">Candidatus Iainarchaeum sp</name>
    <dbReference type="NCBI Taxonomy" id="3101447"/>
    <lineage>
        <taxon>Archaea</taxon>
        <taxon>Candidatus Iainarchaeota</taxon>
        <taxon>Candidatus Iainarchaeia</taxon>
        <taxon>Candidatus Iainarchaeales</taxon>
        <taxon>Candidatus Iainarchaeaceae</taxon>
        <taxon>Candidatus Iainarchaeum</taxon>
    </lineage>
</organism>
<accession>A0A7J4IW75</accession>
<sequence length="72" mass="8101">MQTKTIKQEVKINAKPSEVYEALMDSGKHSEFTRASASISKKVNGKISAYDGYIDGKNIELVKGKKIVQKWR</sequence>
<dbReference type="InterPro" id="IPR013538">
    <property type="entry name" value="ASHA1/2-like_C"/>
</dbReference>
<gene>
    <name evidence="3" type="ORF">HA254_00005</name>
</gene>
<comment type="caution">
    <text evidence="3">The sequence shown here is derived from an EMBL/GenBank/DDBJ whole genome shotgun (WGS) entry which is preliminary data.</text>
</comment>
<dbReference type="SUPFAM" id="SSF55961">
    <property type="entry name" value="Bet v1-like"/>
    <property type="match status" value="1"/>
</dbReference>
<dbReference type="Gene3D" id="3.30.530.20">
    <property type="match status" value="1"/>
</dbReference>
<evidence type="ECO:0000256" key="1">
    <source>
        <dbReference type="ARBA" id="ARBA00006817"/>
    </source>
</evidence>
<evidence type="ECO:0000313" key="4">
    <source>
        <dbReference type="Proteomes" id="UP000565078"/>
    </source>
</evidence>
<dbReference type="AlphaFoldDB" id="A0A7J4IW75"/>
<dbReference type="EMBL" id="DUGC01000001">
    <property type="protein sequence ID" value="HIH09034.1"/>
    <property type="molecule type" value="Genomic_DNA"/>
</dbReference>
<name>A0A7J4IW75_9ARCH</name>
<comment type="similarity">
    <text evidence="1">Belongs to the AHA1 family.</text>
</comment>
<protein>
    <recommendedName>
        <fullName evidence="2">Activator of Hsp90 ATPase homologue 1/2-like C-terminal domain-containing protein</fullName>
    </recommendedName>
</protein>
<dbReference type="Pfam" id="PF08327">
    <property type="entry name" value="AHSA1"/>
    <property type="match status" value="1"/>
</dbReference>
<proteinExistence type="inferred from homology"/>
<feature type="non-terminal residue" evidence="3">
    <location>
        <position position="72"/>
    </location>
</feature>
<dbReference type="InterPro" id="IPR023393">
    <property type="entry name" value="START-like_dom_sf"/>
</dbReference>
<feature type="domain" description="Activator of Hsp90 ATPase homologue 1/2-like C-terminal" evidence="2">
    <location>
        <begin position="13"/>
        <end position="72"/>
    </location>
</feature>
<dbReference type="Proteomes" id="UP000565078">
    <property type="component" value="Unassembled WGS sequence"/>
</dbReference>
<evidence type="ECO:0000259" key="2">
    <source>
        <dbReference type="Pfam" id="PF08327"/>
    </source>
</evidence>
<evidence type="ECO:0000313" key="3">
    <source>
        <dbReference type="EMBL" id="HIH09034.1"/>
    </source>
</evidence>